<proteinExistence type="predicted"/>
<dbReference type="SUPFAM" id="SSF48403">
    <property type="entry name" value="Ankyrin repeat"/>
    <property type="match status" value="1"/>
</dbReference>
<organism evidence="2 3">
    <name type="scientific">Rubroshorea leprosula</name>
    <dbReference type="NCBI Taxonomy" id="152421"/>
    <lineage>
        <taxon>Eukaryota</taxon>
        <taxon>Viridiplantae</taxon>
        <taxon>Streptophyta</taxon>
        <taxon>Embryophyta</taxon>
        <taxon>Tracheophyta</taxon>
        <taxon>Spermatophyta</taxon>
        <taxon>Magnoliopsida</taxon>
        <taxon>eudicotyledons</taxon>
        <taxon>Gunneridae</taxon>
        <taxon>Pentapetalae</taxon>
        <taxon>rosids</taxon>
        <taxon>malvids</taxon>
        <taxon>Malvales</taxon>
        <taxon>Dipterocarpaceae</taxon>
        <taxon>Rubroshorea</taxon>
    </lineage>
</organism>
<evidence type="ECO:0000256" key="1">
    <source>
        <dbReference type="PROSITE-ProRule" id="PRU00023"/>
    </source>
</evidence>
<dbReference type="PANTHER" id="PTHR24121">
    <property type="entry name" value="NO MECHANORECEPTOR POTENTIAL C, ISOFORM D-RELATED"/>
    <property type="match status" value="1"/>
</dbReference>
<dbReference type="Proteomes" id="UP001054252">
    <property type="component" value="Unassembled WGS sequence"/>
</dbReference>
<dbReference type="PROSITE" id="PS50088">
    <property type="entry name" value="ANK_REPEAT"/>
    <property type="match status" value="1"/>
</dbReference>
<keyword evidence="1" id="KW-0040">ANK repeat</keyword>
<evidence type="ECO:0000313" key="3">
    <source>
        <dbReference type="Proteomes" id="UP001054252"/>
    </source>
</evidence>
<sequence>MTEDSHLVELRKSICNGDWNAVKQFFVFDKHPLDTIILPTEGYTALHVAIRVGKYKIAEDLTTMMSETDLEKKTASSNGGYTALTLVASTERTNTAKCIVQKNSKLLTIESDTGFIPVTVASATGHKEMTHYLYYVTPSEVFLPQMAIMESVSCGGVCITKC</sequence>
<gene>
    <name evidence="2" type="ORF">SLEP1_g57584</name>
</gene>
<name>A0AAV5MM02_9ROSI</name>
<comment type="caution">
    <text evidence="2">The sequence shown here is derived from an EMBL/GenBank/DDBJ whole genome shotgun (WGS) entry which is preliminary data.</text>
</comment>
<reference evidence="2 3" key="1">
    <citation type="journal article" date="2021" name="Commun. Biol.">
        <title>The genome of Shorea leprosula (Dipterocarpaceae) highlights the ecological relevance of drought in aseasonal tropical rainforests.</title>
        <authorList>
            <person name="Ng K.K.S."/>
            <person name="Kobayashi M.J."/>
            <person name="Fawcett J.A."/>
            <person name="Hatakeyama M."/>
            <person name="Paape T."/>
            <person name="Ng C.H."/>
            <person name="Ang C.C."/>
            <person name="Tnah L.H."/>
            <person name="Lee C.T."/>
            <person name="Nishiyama T."/>
            <person name="Sese J."/>
            <person name="O'Brien M.J."/>
            <person name="Copetti D."/>
            <person name="Mohd Noor M.I."/>
            <person name="Ong R.C."/>
            <person name="Putra M."/>
            <person name="Sireger I.Z."/>
            <person name="Indrioko S."/>
            <person name="Kosugi Y."/>
            <person name="Izuno A."/>
            <person name="Isagi Y."/>
            <person name="Lee S.L."/>
            <person name="Shimizu K.K."/>
        </authorList>
    </citation>
    <scope>NUCLEOTIDE SEQUENCE [LARGE SCALE GENOMIC DNA]</scope>
    <source>
        <strain evidence="2">214</strain>
    </source>
</reference>
<evidence type="ECO:0000313" key="2">
    <source>
        <dbReference type="EMBL" id="GKV50905.1"/>
    </source>
</evidence>
<dbReference type="PANTHER" id="PTHR24121:SF21">
    <property type="entry name" value="ANKYRIN REPEAT FAMILY PROTEIN"/>
    <property type="match status" value="1"/>
</dbReference>
<dbReference type="InterPro" id="IPR036770">
    <property type="entry name" value="Ankyrin_rpt-contain_sf"/>
</dbReference>
<dbReference type="EMBL" id="BPVZ01000407">
    <property type="protein sequence ID" value="GKV50905.1"/>
    <property type="molecule type" value="Genomic_DNA"/>
</dbReference>
<accession>A0AAV5MM02</accession>
<protein>
    <submittedName>
        <fullName evidence="2">Uncharacterized protein</fullName>
    </submittedName>
</protein>
<dbReference type="SMART" id="SM00248">
    <property type="entry name" value="ANK"/>
    <property type="match status" value="3"/>
</dbReference>
<dbReference type="AlphaFoldDB" id="A0AAV5MM02"/>
<dbReference type="InterPro" id="IPR002110">
    <property type="entry name" value="Ankyrin_rpt"/>
</dbReference>
<keyword evidence="3" id="KW-1185">Reference proteome</keyword>
<dbReference type="Gene3D" id="1.25.40.20">
    <property type="entry name" value="Ankyrin repeat-containing domain"/>
    <property type="match status" value="1"/>
</dbReference>
<feature type="repeat" description="ANK" evidence="1">
    <location>
        <begin position="41"/>
        <end position="73"/>
    </location>
</feature>